<reference evidence="3 4" key="1">
    <citation type="submission" date="2016-10" db="EMBL/GenBank/DDBJ databases">
        <authorList>
            <person name="de Groot N.N."/>
        </authorList>
    </citation>
    <scope>NUCLEOTIDE SEQUENCE [LARGE SCALE GENOMIC DNA]</scope>
    <source>
        <strain evidence="3 4">DSM 23413</strain>
    </source>
</reference>
<dbReference type="InterPro" id="IPR014729">
    <property type="entry name" value="Rossmann-like_a/b/a_fold"/>
</dbReference>
<sequence>MTIRSILCALDLSQPEIDDRPLLVAADLARHHGAQLDVMTVVPSFGVGEVSSFFPEGYQDEAREAARERLVAHVAEVLGAEENARVRHEVAVGKVYREVLRVAEEAGSDLIVVGAHNPELRDYLLGSNAARIARHASCSVYVVR</sequence>
<gene>
    <name evidence="3" type="ORF">SAMN05421751_104193</name>
</gene>
<accession>A0A1H5UPD4</accession>
<dbReference type="AlphaFoldDB" id="A0A1H5UPD4"/>
<keyword evidence="4" id="KW-1185">Reference proteome</keyword>
<dbReference type="Gene3D" id="3.40.50.620">
    <property type="entry name" value="HUPs"/>
    <property type="match status" value="1"/>
</dbReference>
<evidence type="ECO:0000256" key="1">
    <source>
        <dbReference type="ARBA" id="ARBA00008791"/>
    </source>
</evidence>
<evidence type="ECO:0000313" key="3">
    <source>
        <dbReference type="EMBL" id="SEF76909.1"/>
    </source>
</evidence>
<dbReference type="SUPFAM" id="SSF52402">
    <property type="entry name" value="Adenine nucleotide alpha hydrolases-like"/>
    <property type="match status" value="1"/>
</dbReference>
<organism evidence="3 4">
    <name type="scientific">Jhaorihella thermophila</name>
    <dbReference type="NCBI Taxonomy" id="488547"/>
    <lineage>
        <taxon>Bacteria</taxon>
        <taxon>Pseudomonadati</taxon>
        <taxon>Pseudomonadota</taxon>
        <taxon>Alphaproteobacteria</taxon>
        <taxon>Rhodobacterales</taxon>
        <taxon>Paracoccaceae</taxon>
        <taxon>Jhaorihella</taxon>
    </lineage>
</organism>
<evidence type="ECO:0000313" key="4">
    <source>
        <dbReference type="Proteomes" id="UP000236742"/>
    </source>
</evidence>
<dbReference type="PANTHER" id="PTHR46268">
    <property type="entry name" value="STRESS RESPONSE PROTEIN NHAX"/>
    <property type="match status" value="1"/>
</dbReference>
<dbReference type="InterPro" id="IPR006016">
    <property type="entry name" value="UspA"/>
</dbReference>
<dbReference type="PANTHER" id="PTHR46268:SF6">
    <property type="entry name" value="UNIVERSAL STRESS PROTEIN UP12"/>
    <property type="match status" value="1"/>
</dbReference>
<proteinExistence type="inferred from homology"/>
<comment type="similarity">
    <text evidence="1">Belongs to the universal stress protein A family.</text>
</comment>
<feature type="domain" description="UspA" evidence="2">
    <location>
        <begin position="3"/>
        <end position="144"/>
    </location>
</feature>
<dbReference type="Pfam" id="PF00582">
    <property type="entry name" value="Usp"/>
    <property type="match status" value="1"/>
</dbReference>
<dbReference type="OrthoDB" id="9792500at2"/>
<dbReference type="Proteomes" id="UP000236742">
    <property type="component" value="Unassembled WGS sequence"/>
</dbReference>
<protein>
    <submittedName>
        <fullName evidence="3">Nucleotide-binding universal stress protein, UspA family</fullName>
    </submittedName>
</protein>
<name>A0A1H5UPD4_9RHOB</name>
<evidence type="ECO:0000259" key="2">
    <source>
        <dbReference type="Pfam" id="PF00582"/>
    </source>
</evidence>
<dbReference type="PRINTS" id="PR01438">
    <property type="entry name" value="UNVRSLSTRESS"/>
</dbReference>
<dbReference type="CDD" id="cd00293">
    <property type="entry name" value="USP-like"/>
    <property type="match status" value="1"/>
</dbReference>
<dbReference type="EMBL" id="FNVD01000004">
    <property type="protein sequence ID" value="SEF76909.1"/>
    <property type="molecule type" value="Genomic_DNA"/>
</dbReference>
<dbReference type="RefSeq" id="WP_104007407.1">
    <property type="nucleotide sequence ID" value="NZ_FNVD01000004.1"/>
</dbReference>
<dbReference type="InterPro" id="IPR006015">
    <property type="entry name" value="Universal_stress_UspA"/>
</dbReference>